<reference evidence="1 2" key="1">
    <citation type="submission" date="2020-04" db="EMBL/GenBank/DDBJ databases">
        <authorList>
            <person name="Hitch T.C.A."/>
            <person name="Wylensek D."/>
            <person name="Clavel T."/>
        </authorList>
    </citation>
    <scope>NUCLEOTIDE SEQUENCE [LARGE SCALE GENOMIC DNA]</scope>
    <source>
        <strain evidence="1 2">BL-383-APC-3D</strain>
    </source>
</reference>
<organism evidence="1 2">
    <name type="scientific">Corynebacterium stationis</name>
    <dbReference type="NCBI Taxonomy" id="1705"/>
    <lineage>
        <taxon>Bacteria</taxon>
        <taxon>Bacillati</taxon>
        <taxon>Actinomycetota</taxon>
        <taxon>Actinomycetes</taxon>
        <taxon>Mycobacteriales</taxon>
        <taxon>Corynebacteriaceae</taxon>
        <taxon>Corynebacterium</taxon>
    </lineage>
</organism>
<dbReference type="EMBL" id="JABAFZ010000006">
    <property type="protein sequence ID" value="NME89558.1"/>
    <property type="molecule type" value="Genomic_DNA"/>
</dbReference>
<gene>
    <name evidence="1" type="ORF">HF853_07740</name>
</gene>
<dbReference type="Proteomes" id="UP000544551">
    <property type="component" value="Unassembled WGS sequence"/>
</dbReference>
<accession>A0AB36CL41</accession>
<dbReference type="RefSeq" id="WP_168969838.1">
    <property type="nucleotide sequence ID" value="NZ_JABAFZ010000006.1"/>
</dbReference>
<evidence type="ECO:0000313" key="1">
    <source>
        <dbReference type="EMBL" id="NME89558.1"/>
    </source>
</evidence>
<proteinExistence type="predicted"/>
<comment type="caution">
    <text evidence="1">The sequence shown here is derived from an EMBL/GenBank/DDBJ whole genome shotgun (WGS) entry which is preliminary data.</text>
</comment>
<protein>
    <submittedName>
        <fullName evidence="1">Uncharacterized protein</fullName>
    </submittedName>
</protein>
<name>A0AB36CL41_9CORY</name>
<dbReference type="AlphaFoldDB" id="A0AB36CL41"/>
<sequence>MEYRSNHKGMEELARGAVAQGLVREHGERLAAAAGDGFVASYMQGKSRFGGIVYADTWSAKHRDRRENVLVRVLG</sequence>
<evidence type="ECO:0000313" key="2">
    <source>
        <dbReference type="Proteomes" id="UP000544551"/>
    </source>
</evidence>